<name>A0AAV0EWA5_9ASTE</name>
<dbReference type="AlphaFoldDB" id="A0AAV0EWA5"/>
<sequence length="128" mass="15168">MSLRRTKDKTLVGLPTKTILTYYLELSEAERGIYEQMKFIGKEIIKNYICEECSMKNYWTTKYVQMCPWFLRNFEISFQQLKLERECDADCSRNRCTELLSKMLMALQDRNGMDSSICIPPPKDVVIR</sequence>
<organism evidence="1 2">
    <name type="scientific">Cuscuta epithymum</name>
    <dbReference type="NCBI Taxonomy" id="186058"/>
    <lineage>
        <taxon>Eukaryota</taxon>
        <taxon>Viridiplantae</taxon>
        <taxon>Streptophyta</taxon>
        <taxon>Embryophyta</taxon>
        <taxon>Tracheophyta</taxon>
        <taxon>Spermatophyta</taxon>
        <taxon>Magnoliopsida</taxon>
        <taxon>eudicotyledons</taxon>
        <taxon>Gunneridae</taxon>
        <taxon>Pentapetalae</taxon>
        <taxon>asterids</taxon>
        <taxon>lamiids</taxon>
        <taxon>Solanales</taxon>
        <taxon>Convolvulaceae</taxon>
        <taxon>Cuscuteae</taxon>
        <taxon>Cuscuta</taxon>
        <taxon>Cuscuta subgen. Cuscuta</taxon>
    </lineage>
</organism>
<comment type="caution">
    <text evidence="1">The sequence shown here is derived from an EMBL/GenBank/DDBJ whole genome shotgun (WGS) entry which is preliminary data.</text>
</comment>
<accession>A0AAV0EWA5</accession>
<dbReference type="EMBL" id="CAMAPF010000948">
    <property type="protein sequence ID" value="CAH9127553.1"/>
    <property type="molecule type" value="Genomic_DNA"/>
</dbReference>
<protein>
    <submittedName>
        <fullName evidence="1">Uncharacterized protein</fullName>
    </submittedName>
</protein>
<evidence type="ECO:0000313" key="1">
    <source>
        <dbReference type="EMBL" id="CAH9127553.1"/>
    </source>
</evidence>
<reference evidence="1" key="1">
    <citation type="submission" date="2022-07" db="EMBL/GenBank/DDBJ databases">
        <authorList>
            <person name="Macas J."/>
            <person name="Novak P."/>
            <person name="Neumann P."/>
        </authorList>
    </citation>
    <scope>NUCLEOTIDE SEQUENCE</scope>
</reference>
<proteinExistence type="predicted"/>
<dbReference type="Proteomes" id="UP001152523">
    <property type="component" value="Unassembled WGS sequence"/>
</dbReference>
<keyword evidence="2" id="KW-1185">Reference proteome</keyword>
<evidence type="ECO:0000313" key="2">
    <source>
        <dbReference type="Proteomes" id="UP001152523"/>
    </source>
</evidence>
<gene>
    <name evidence="1" type="ORF">CEPIT_LOCUS28412</name>
</gene>